<dbReference type="EMBL" id="CP026562">
    <property type="protein sequence ID" value="AVB19864.1"/>
    <property type="molecule type" value="Genomic_DNA"/>
</dbReference>
<accession>A0AAD0GPV0</accession>
<reference evidence="1 2" key="1">
    <citation type="submission" date="2018-02" db="EMBL/GenBank/DDBJ databases">
        <title>Comparative genomics of Pseudomonas syringae.</title>
        <authorList>
            <person name="Hulin M.T."/>
        </authorList>
    </citation>
    <scope>NUCLEOTIDE SEQUENCE [LARGE SCALE GENOMIC DNA]</scope>
    <source>
        <strain evidence="1 2">R2leaf</strain>
    </source>
</reference>
<proteinExistence type="predicted"/>
<evidence type="ECO:0000313" key="1">
    <source>
        <dbReference type="EMBL" id="AVB19864.1"/>
    </source>
</evidence>
<name>A0AAD0GPV0_9PSED</name>
<dbReference type="AlphaFoldDB" id="A0AAD0GPV0"/>
<organism evidence="1 2">
    <name type="scientific">Pseudomonas avellanae</name>
    <dbReference type="NCBI Taxonomy" id="46257"/>
    <lineage>
        <taxon>Bacteria</taxon>
        <taxon>Pseudomonadati</taxon>
        <taxon>Pseudomonadota</taxon>
        <taxon>Gammaproteobacteria</taxon>
        <taxon>Pseudomonadales</taxon>
        <taxon>Pseudomonadaceae</taxon>
        <taxon>Pseudomonas</taxon>
    </lineage>
</organism>
<dbReference type="Proteomes" id="UP000236903">
    <property type="component" value="Chromosome"/>
</dbReference>
<evidence type="ECO:0000313" key="2">
    <source>
        <dbReference type="Proteomes" id="UP000236903"/>
    </source>
</evidence>
<dbReference type="KEGG" id="pavl:BKM03_11885"/>
<gene>
    <name evidence="1" type="ORF">BKM03_11885</name>
</gene>
<sequence>MALRVTQRLCDISDVCLRLKPPCRPSAADFDGAKVGESPAPFPAHFVGFLSPHTYVALYVVSDIALEKHI</sequence>
<protein>
    <submittedName>
        <fullName evidence="1">Uncharacterized protein</fullName>
    </submittedName>
</protein>